<sequence>METGYTQNKWHLWGNKRVILLMRKILLICINLTLTLLAYSQVKISGTVVSETDGKPLGFANVFINNTMKGATTAENGTFTIKDVAAGKYQLIASYVGYETISNDVEVINDNISIRITMKPKATVLKAFEVKRDPNREAYIKKFKETFIGKSVNSKLCKLMNDEILDIGYNKMDDALEATSDDYLIVENKALGYRVRFLLKQYTNSEKHNFISYYGYAFYENLPTKKKAQKKLWMENREKAYHGSSLHFFRTLIQGDTQEEGFTMNEIIRKKRVSGYIKDSATSEAKIMLSRDAYAEDDSYANYRMPAQLKPSELISQSDSIPEKYILHFDHFLLVTYTKEEEEAGYAKTQGRRPRYQESMIRFQKPYCIFSKEGLCEDPMAMIFSGYWGWEKIAELVPYDYKSN</sequence>
<comment type="caution">
    <text evidence="2">The sequence shown here is derived from an EMBL/GenBank/DDBJ whole genome shotgun (WGS) entry which is preliminary data.</text>
</comment>
<evidence type="ECO:0000256" key="1">
    <source>
        <dbReference type="SAM" id="Phobius"/>
    </source>
</evidence>
<dbReference type="SUPFAM" id="SSF49464">
    <property type="entry name" value="Carboxypeptidase regulatory domain-like"/>
    <property type="match status" value="1"/>
</dbReference>
<keyword evidence="3" id="KW-1185">Reference proteome</keyword>
<evidence type="ECO:0008006" key="4">
    <source>
        <dbReference type="Google" id="ProtNLM"/>
    </source>
</evidence>
<accession>A0A6N8J1K7</accession>
<dbReference type="EMBL" id="WRXO01000001">
    <property type="protein sequence ID" value="MVT39060.1"/>
    <property type="molecule type" value="Genomic_DNA"/>
</dbReference>
<dbReference type="Proteomes" id="UP000468388">
    <property type="component" value="Unassembled WGS sequence"/>
</dbReference>
<gene>
    <name evidence="2" type="ORF">GO495_00570</name>
</gene>
<dbReference type="InterPro" id="IPR008969">
    <property type="entry name" value="CarboxyPept-like_regulatory"/>
</dbReference>
<name>A0A6N8J1K7_9BACT</name>
<protein>
    <recommendedName>
        <fullName evidence="4">Carboxypeptidase-like regulatory domain-containing protein</fullName>
    </recommendedName>
</protein>
<proteinExistence type="predicted"/>
<reference evidence="2 3" key="1">
    <citation type="submission" date="2019-12" db="EMBL/GenBank/DDBJ databases">
        <title>The draft genomic sequence of strain Chitinophaga oryziterrae JCM 16595.</title>
        <authorList>
            <person name="Zhang X."/>
        </authorList>
    </citation>
    <scope>NUCLEOTIDE SEQUENCE [LARGE SCALE GENOMIC DNA]</scope>
    <source>
        <strain evidence="2 3">JCM 16595</strain>
    </source>
</reference>
<keyword evidence="1" id="KW-0472">Membrane</keyword>
<feature type="transmembrane region" description="Helical" evidence="1">
    <location>
        <begin position="21"/>
        <end position="39"/>
    </location>
</feature>
<dbReference type="Pfam" id="PF13715">
    <property type="entry name" value="CarbopepD_reg_2"/>
    <property type="match status" value="1"/>
</dbReference>
<organism evidence="2 3">
    <name type="scientific">Chitinophaga oryziterrae</name>
    <dbReference type="NCBI Taxonomy" id="1031224"/>
    <lineage>
        <taxon>Bacteria</taxon>
        <taxon>Pseudomonadati</taxon>
        <taxon>Bacteroidota</taxon>
        <taxon>Chitinophagia</taxon>
        <taxon>Chitinophagales</taxon>
        <taxon>Chitinophagaceae</taxon>
        <taxon>Chitinophaga</taxon>
    </lineage>
</organism>
<evidence type="ECO:0000313" key="3">
    <source>
        <dbReference type="Proteomes" id="UP000468388"/>
    </source>
</evidence>
<keyword evidence="1" id="KW-0812">Transmembrane</keyword>
<dbReference type="AlphaFoldDB" id="A0A6N8J1K7"/>
<evidence type="ECO:0000313" key="2">
    <source>
        <dbReference type="EMBL" id="MVT39060.1"/>
    </source>
</evidence>
<keyword evidence="1" id="KW-1133">Transmembrane helix</keyword>
<dbReference type="Gene3D" id="2.60.40.1120">
    <property type="entry name" value="Carboxypeptidase-like, regulatory domain"/>
    <property type="match status" value="1"/>
</dbReference>